<dbReference type="Proteomes" id="UP001440612">
    <property type="component" value="Chromosome"/>
</dbReference>
<evidence type="ECO:0000256" key="2">
    <source>
        <dbReference type="ARBA" id="ARBA00022729"/>
    </source>
</evidence>
<dbReference type="PANTHER" id="PTHR34001">
    <property type="entry name" value="BLL7405 PROTEIN"/>
    <property type="match status" value="1"/>
</dbReference>
<protein>
    <submittedName>
        <fullName evidence="7">Outer membrane protein</fullName>
    </submittedName>
</protein>
<dbReference type="RefSeq" id="WP_341365646.1">
    <property type="nucleotide sequence ID" value="NZ_CP150951.2"/>
</dbReference>
<accession>A0ABZ2V0D0</accession>
<organism evidence="7 8">
    <name type="scientific">Yoonia phaeophyticola</name>
    <dbReference type="NCBI Taxonomy" id="3137369"/>
    <lineage>
        <taxon>Bacteria</taxon>
        <taxon>Pseudomonadati</taxon>
        <taxon>Pseudomonadota</taxon>
        <taxon>Alphaproteobacteria</taxon>
        <taxon>Rhodobacterales</taxon>
        <taxon>Paracoccaceae</taxon>
        <taxon>Yoonia</taxon>
    </lineage>
</organism>
<sequence>MKSTFKMARTSMMAAPLIAVAGMASAGGLSEPVAAPTPVPVAPAPVPVAPISDWTGFYAGGQLGFGQLDSDDLTEDPDGLLYGVHGGYLYDLGSWIIGGELDIDGTEIEDETADVALDSVARAKLRVGYDAGNWLPYVTGGIAQASTSGAVDGEDTGSFGGLGVEYRISDSMRVGGEVLQHQFEDFDGTGIDIDATTATARVSFQF</sequence>
<evidence type="ECO:0000259" key="6">
    <source>
        <dbReference type="Pfam" id="PF13505"/>
    </source>
</evidence>
<dbReference type="InterPro" id="IPR011250">
    <property type="entry name" value="OMP/PagP_B-barrel"/>
</dbReference>
<dbReference type="InterPro" id="IPR027385">
    <property type="entry name" value="Beta-barrel_OMP"/>
</dbReference>
<gene>
    <name evidence="7" type="ORF">AABB29_11375</name>
</gene>
<proteinExistence type="inferred from homology"/>
<keyword evidence="2 5" id="KW-0732">Signal</keyword>
<dbReference type="InterPro" id="IPR051692">
    <property type="entry name" value="OMP-like"/>
</dbReference>
<evidence type="ECO:0000313" key="7">
    <source>
        <dbReference type="EMBL" id="WZC47526.1"/>
    </source>
</evidence>
<feature type="domain" description="Outer membrane protein beta-barrel" evidence="6">
    <location>
        <begin position="45"/>
        <end position="206"/>
    </location>
</feature>
<name>A0ABZ2V0D0_9RHOB</name>
<reference evidence="8" key="1">
    <citation type="submission" date="2024-04" db="EMBL/GenBank/DDBJ databases">
        <title>Phylogenomic analyses of a clade within the roseobacter group suggest taxonomic reassignments of species of the genera Aestuariivita, Citreicella, Loktanella, Nautella, Pelagibaca, Ruegeria, Thalassobius, Thiobacimonas and Tropicibacter, and the proposal o.</title>
        <authorList>
            <person name="Jeon C.O."/>
        </authorList>
    </citation>
    <scope>NUCLEOTIDE SEQUENCE [LARGE SCALE GENOMIC DNA]</scope>
    <source>
        <strain evidence="8">BS5-3</strain>
    </source>
</reference>
<dbReference type="EMBL" id="CP150951">
    <property type="protein sequence ID" value="WZC47526.1"/>
    <property type="molecule type" value="Genomic_DNA"/>
</dbReference>
<comment type="similarity">
    <text evidence="4">Belongs to the Omp25/RopB family.</text>
</comment>
<feature type="signal peptide" evidence="5">
    <location>
        <begin position="1"/>
        <end position="26"/>
    </location>
</feature>
<evidence type="ECO:0000256" key="1">
    <source>
        <dbReference type="ARBA" id="ARBA00004370"/>
    </source>
</evidence>
<dbReference type="PANTHER" id="PTHR34001:SF3">
    <property type="entry name" value="BLL7405 PROTEIN"/>
    <property type="match status" value="1"/>
</dbReference>
<evidence type="ECO:0000256" key="5">
    <source>
        <dbReference type="SAM" id="SignalP"/>
    </source>
</evidence>
<dbReference type="Gene3D" id="2.40.160.20">
    <property type="match status" value="1"/>
</dbReference>
<comment type="subcellular location">
    <subcellularLocation>
        <location evidence="1">Membrane</location>
    </subcellularLocation>
</comment>
<keyword evidence="8" id="KW-1185">Reference proteome</keyword>
<keyword evidence="3" id="KW-0472">Membrane</keyword>
<evidence type="ECO:0000256" key="4">
    <source>
        <dbReference type="ARBA" id="ARBA00038306"/>
    </source>
</evidence>
<evidence type="ECO:0000313" key="8">
    <source>
        <dbReference type="Proteomes" id="UP001440612"/>
    </source>
</evidence>
<feature type="chain" id="PRO_5046135310" evidence="5">
    <location>
        <begin position="27"/>
        <end position="206"/>
    </location>
</feature>
<dbReference type="SUPFAM" id="SSF56925">
    <property type="entry name" value="OMPA-like"/>
    <property type="match status" value="1"/>
</dbReference>
<evidence type="ECO:0000256" key="3">
    <source>
        <dbReference type="ARBA" id="ARBA00023136"/>
    </source>
</evidence>
<dbReference type="Pfam" id="PF13505">
    <property type="entry name" value="OMP_b-brl"/>
    <property type="match status" value="1"/>
</dbReference>